<feature type="transmembrane region" description="Helical" evidence="1">
    <location>
        <begin position="79"/>
        <end position="101"/>
    </location>
</feature>
<keyword evidence="1" id="KW-0812">Transmembrane</keyword>
<feature type="transmembrane region" description="Helical" evidence="1">
    <location>
        <begin position="43"/>
        <end position="67"/>
    </location>
</feature>
<dbReference type="Proteomes" id="UP000295008">
    <property type="component" value="Unassembled WGS sequence"/>
</dbReference>
<comment type="caution">
    <text evidence="2">The sequence shown here is derived from an EMBL/GenBank/DDBJ whole genome shotgun (WGS) entry which is preliminary data.</text>
</comment>
<evidence type="ECO:0008006" key="4">
    <source>
        <dbReference type="Google" id="ProtNLM"/>
    </source>
</evidence>
<accession>A0A4R1RCV1</accession>
<protein>
    <recommendedName>
        <fullName evidence="4">Energy-coupling factor transport system permease protein</fullName>
    </recommendedName>
</protein>
<organism evidence="2 3">
    <name type="scientific">Hydrogenispora ethanolica</name>
    <dbReference type="NCBI Taxonomy" id="1082276"/>
    <lineage>
        <taxon>Bacteria</taxon>
        <taxon>Bacillati</taxon>
        <taxon>Bacillota</taxon>
        <taxon>Hydrogenispora</taxon>
    </lineage>
</organism>
<sequence>MVIILAAILLWSKMPLSFAVILLYILLVTVLSSLSFRILLRNLLYLTVALIVPYLFGLIFSICGVLFDPGGFSARNINFPAIALKFGRLILLGHIGSIYMYTTPFGRIVGMLNRLLTPVKRCGVPVGAYLRILICIRTELPNAIKRGRDTVARWRDPVGTIKRRSLKSKIEGMANVIVSQILQSFQEIERIQRLIDETDCADLDAFRFKVSKFDIMAIISLILLGGAVLWMEQ</sequence>
<name>A0A4R1RCV1_HYDET</name>
<feature type="transmembrane region" description="Helical" evidence="1">
    <location>
        <begin position="213"/>
        <end position="231"/>
    </location>
</feature>
<dbReference type="AlphaFoldDB" id="A0A4R1RCV1"/>
<dbReference type="EMBL" id="SLUN01000021">
    <property type="protein sequence ID" value="TCL63312.1"/>
    <property type="molecule type" value="Genomic_DNA"/>
</dbReference>
<evidence type="ECO:0000313" key="2">
    <source>
        <dbReference type="EMBL" id="TCL63312.1"/>
    </source>
</evidence>
<keyword evidence="1" id="KW-0472">Membrane</keyword>
<feature type="transmembrane region" description="Helical" evidence="1">
    <location>
        <begin position="16"/>
        <end position="36"/>
    </location>
</feature>
<gene>
    <name evidence="2" type="ORF">EDC14_102130</name>
</gene>
<keyword evidence="3" id="KW-1185">Reference proteome</keyword>
<evidence type="ECO:0000313" key="3">
    <source>
        <dbReference type="Proteomes" id="UP000295008"/>
    </source>
</evidence>
<proteinExistence type="predicted"/>
<evidence type="ECO:0000256" key="1">
    <source>
        <dbReference type="SAM" id="Phobius"/>
    </source>
</evidence>
<keyword evidence="1" id="KW-1133">Transmembrane helix</keyword>
<reference evidence="2 3" key="1">
    <citation type="submission" date="2019-03" db="EMBL/GenBank/DDBJ databases">
        <title>Genomic Encyclopedia of Type Strains, Phase IV (KMG-IV): sequencing the most valuable type-strain genomes for metagenomic binning, comparative biology and taxonomic classification.</title>
        <authorList>
            <person name="Goeker M."/>
        </authorList>
    </citation>
    <scope>NUCLEOTIDE SEQUENCE [LARGE SCALE GENOMIC DNA]</scope>
    <source>
        <strain evidence="2 3">LX-B</strain>
    </source>
</reference>